<name>A0A6G0W2A4_APHCR</name>
<keyword evidence="2" id="KW-1185">Reference proteome</keyword>
<dbReference type="Proteomes" id="UP000478052">
    <property type="component" value="Unassembled WGS sequence"/>
</dbReference>
<dbReference type="PANTHER" id="PTHR31511:SF12">
    <property type="entry name" value="RHO TERMINATION FACTOR N-TERMINAL DOMAIN-CONTAINING PROTEIN"/>
    <property type="match status" value="1"/>
</dbReference>
<accession>A0A6G0W2A4</accession>
<comment type="caution">
    <text evidence="1">The sequence shown here is derived from an EMBL/GenBank/DDBJ whole genome shotgun (WGS) entry which is preliminary data.</text>
</comment>
<reference evidence="1 2" key="1">
    <citation type="submission" date="2019-08" db="EMBL/GenBank/DDBJ databases">
        <title>Whole genome of Aphis craccivora.</title>
        <authorList>
            <person name="Voronova N.V."/>
            <person name="Shulinski R.S."/>
            <person name="Bandarenka Y.V."/>
            <person name="Zhorov D.G."/>
            <person name="Warner D."/>
        </authorList>
    </citation>
    <scope>NUCLEOTIDE SEQUENCE [LARGE SCALE GENOMIC DNA]</scope>
    <source>
        <strain evidence="1">180601</strain>
        <tissue evidence="1">Whole Body</tissue>
    </source>
</reference>
<organism evidence="1 2">
    <name type="scientific">Aphis craccivora</name>
    <name type="common">Cowpea aphid</name>
    <dbReference type="NCBI Taxonomy" id="307492"/>
    <lineage>
        <taxon>Eukaryota</taxon>
        <taxon>Metazoa</taxon>
        <taxon>Ecdysozoa</taxon>
        <taxon>Arthropoda</taxon>
        <taxon>Hexapoda</taxon>
        <taxon>Insecta</taxon>
        <taxon>Pterygota</taxon>
        <taxon>Neoptera</taxon>
        <taxon>Paraneoptera</taxon>
        <taxon>Hemiptera</taxon>
        <taxon>Sternorrhyncha</taxon>
        <taxon>Aphidomorpha</taxon>
        <taxon>Aphidoidea</taxon>
        <taxon>Aphididae</taxon>
        <taxon>Aphidini</taxon>
        <taxon>Aphis</taxon>
        <taxon>Aphis</taxon>
    </lineage>
</organism>
<proteinExistence type="predicted"/>
<evidence type="ECO:0000313" key="2">
    <source>
        <dbReference type="Proteomes" id="UP000478052"/>
    </source>
</evidence>
<dbReference type="OrthoDB" id="6620350at2759"/>
<dbReference type="PANTHER" id="PTHR31511">
    <property type="entry name" value="PROTEIN CBG23764"/>
    <property type="match status" value="1"/>
</dbReference>
<dbReference type="EMBL" id="VUJU01010087">
    <property type="protein sequence ID" value="KAF0715930.1"/>
    <property type="molecule type" value="Genomic_DNA"/>
</dbReference>
<protein>
    <submittedName>
        <fullName evidence="1">Uncharacterized protein</fullName>
    </submittedName>
</protein>
<dbReference type="AlphaFoldDB" id="A0A6G0W2A4"/>
<sequence>MDEFLGNLDDDECVEVLTTVENLGLCDPEDLYTTGENGKRVSSANTKSAIIAKKVRLNLVQSLGFVEISSSSNRIVTLYYVKNISNIENYVYFLDPIKSELVKLLKSIACKYPIKFNLKLDATYNIPTAIFTDTGVQEIVEEALTKLMTEQTEYLSKGNGFTLQCIDGLMLGVYKYTPMVGSSYMALPDPIENKKTTINPQNLDVQCLKWAILARHVTGKNKAYVGENYFEHEERYNFSDLSFPTPLHQVKIFERNNPHVSVNVYGIEKQFQPPKVVKYQVFPLKVVDEEKPEHFDLLLISYEDNNHFNSFARKRPDIKDKQFFVNVASRHLMADKAGLAQHKLVCGTHKPILPQMPEPGTMLEFTEWKKTQRHPIVIYANFEALLKKIDEKIGEKTTAFQNHEAMSYRFLVKANDNIPLELLEKYNITTSPIIYRENENNQDLAKYFVDSIVEIAEKIEKLLKTSTPIIFTDDQRKAHELCVTKQHLSTLTYLVTEFSKENHKVAAIYRENLGKHYAIHVTLSSKNLTLYWYFSIIYQIMMHFYCDTSWL</sequence>
<evidence type="ECO:0000313" key="1">
    <source>
        <dbReference type="EMBL" id="KAF0715930.1"/>
    </source>
</evidence>
<gene>
    <name evidence="1" type="ORF">FWK35_00026208</name>
</gene>